<evidence type="ECO:0000259" key="1">
    <source>
        <dbReference type="Pfam" id="PF01882"/>
    </source>
</evidence>
<organism evidence="2 3">
    <name type="scientific">Kangiella taiwanensis</name>
    <dbReference type="NCBI Taxonomy" id="1079179"/>
    <lineage>
        <taxon>Bacteria</taxon>
        <taxon>Pseudomonadati</taxon>
        <taxon>Pseudomonadota</taxon>
        <taxon>Gammaproteobacteria</taxon>
        <taxon>Kangiellales</taxon>
        <taxon>Kangiellaceae</taxon>
        <taxon>Kangiella</taxon>
    </lineage>
</organism>
<gene>
    <name evidence="2" type="ORF">GCM10023150_02000</name>
</gene>
<dbReference type="PANTHER" id="PTHR33608">
    <property type="entry name" value="BLL2464 PROTEIN"/>
    <property type="match status" value="1"/>
</dbReference>
<dbReference type="InterPro" id="IPR002881">
    <property type="entry name" value="DUF58"/>
</dbReference>
<name>A0ABP8HRW9_9GAMM</name>
<comment type="caution">
    <text evidence="2">The sequence shown here is derived from an EMBL/GenBank/DDBJ whole genome shotgun (WGS) entry which is preliminary data.</text>
</comment>
<dbReference type="PANTHER" id="PTHR33608:SF12">
    <property type="entry name" value="DUF58 DOMAIN-CONTAINING PROTEIN"/>
    <property type="match status" value="1"/>
</dbReference>
<dbReference type="RefSeq" id="WP_223577460.1">
    <property type="nucleotide sequence ID" value="NZ_BAABFU010000001.1"/>
</dbReference>
<sequence length="340" mass="39010">MTEHNVTAKQAREHSIELSLEQLIACQYWAKESIPLPHKKTRAHLVGGHLSPFKGRGMEFAEVRQYQPGDDIRTIDWRVTARTGKVHTKIFQEERERPVFILTDLQDTMFFGSRHRFKSTLACLHSARAFWAAFNSGNRVAGLFSTANEHIELKPSNRRQNGLRLLQHLMELHNQRLDSVYSEANAYDVNQNSLEDMLMRLRHLVKGGSLIYIFSDFMNLTDDCRQHLTYLSQHNDIYGVMIADPLEASIPVPGQYTLTDGLRHIRIDASNKRDMQRHQQAFLQRVADIRQEFTRAQSSFALCSTADSITDLSLDPSIQSNLQLKNADMNTASTLSEEQR</sequence>
<feature type="domain" description="DUF58" evidence="1">
    <location>
        <begin position="62"/>
        <end position="273"/>
    </location>
</feature>
<dbReference type="Proteomes" id="UP001501294">
    <property type="component" value="Unassembled WGS sequence"/>
</dbReference>
<evidence type="ECO:0000313" key="3">
    <source>
        <dbReference type="Proteomes" id="UP001501294"/>
    </source>
</evidence>
<keyword evidence="3" id="KW-1185">Reference proteome</keyword>
<protein>
    <submittedName>
        <fullName evidence="2">DUF58 domain-containing protein</fullName>
    </submittedName>
</protein>
<reference evidence="3" key="1">
    <citation type="journal article" date="2019" name="Int. J. Syst. Evol. Microbiol.">
        <title>The Global Catalogue of Microorganisms (GCM) 10K type strain sequencing project: providing services to taxonomists for standard genome sequencing and annotation.</title>
        <authorList>
            <consortium name="The Broad Institute Genomics Platform"/>
            <consortium name="The Broad Institute Genome Sequencing Center for Infectious Disease"/>
            <person name="Wu L."/>
            <person name="Ma J."/>
        </authorList>
    </citation>
    <scope>NUCLEOTIDE SEQUENCE [LARGE SCALE GENOMIC DNA]</scope>
    <source>
        <strain evidence="3">JCM 17727</strain>
    </source>
</reference>
<dbReference type="EMBL" id="BAABFU010000001">
    <property type="protein sequence ID" value="GAA4343432.1"/>
    <property type="molecule type" value="Genomic_DNA"/>
</dbReference>
<evidence type="ECO:0000313" key="2">
    <source>
        <dbReference type="EMBL" id="GAA4343432.1"/>
    </source>
</evidence>
<dbReference type="Pfam" id="PF01882">
    <property type="entry name" value="DUF58"/>
    <property type="match status" value="1"/>
</dbReference>
<accession>A0ABP8HRW9</accession>
<proteinExistence type="predicted"/>